<sequence>MTLSMERGRYGNAPFRLLNSSNDDERNLLALNVLLLGDRQSGRSSVGDALIGQCLTGAEVFQSGACMYGVSVTTECRRRTRSFPRYSEDRGRSLTSP</sequence>
<name>A0ACB7EV22_NIBAL</name>
<protein>
    <submittedName>
        <fullName evidence="1">Uncharacterized protein</fullName>
    </submittedName>
</protein>
<evidence type="ECO:0000313" key="1">
    <source>
        <dbReference type="EMBL" id="KAG8005889.1"/>
    </source>
</evidence>
<keyword evidence="2" id="KW-1185">Reference proteome</keyword>
<comment type="caution">
    <text evidence="1">The sequence shown here is derived from an EMBL/GenBank/DDBJ whole genome shotgun (WGS) entry which is preliminary data.</text>
</comment>
<reference evidence="1" key="1">
    <citation type="submission" date="2020-04" db="EMBL/GenBank/DDBJ databases">
        <title>A chromosome-scale assembly and high-density genetic map of the yellow drum (Nibea albiflora) genome.</title>
        <authorList>
            <person name="Xu D."/>
            <person name="Zhang W."/>
            <person name="Chen R."/>
            <person name="Tan P."/>
            <person name="Wang L."/>
            <person name="Song H."/>
            <person name="Tian L."/>
            <person name="Zhu Q."/>
            <person name="Wang B."/>
        </authorList>
    </citation>
    <scope>NUCLEOTIDE SEQUENCE</scope>
    <source>
        <strain evidence="1">ZJHYS-2018</strain>
    </source>
</reference>
<accession>A0ACB7EV22</accession>
<proteinExistence type="predicted"/>
<evidence type="ECO:0000313" key="2">
    <source>
        <dbReference type="Proteomes" id="UP000805704"/>
    </source>
</evidence>
<dbReference type="EMBL" id="CM024809">
    <property type="protein sequence ID" value="KAG8005889.1"/>
    <property type="molecule type" value="Genomic_DNA"/>
</dbReference>
<gene>
    <name evidence="1" type="ORF">GBF38_004925</name>
</gene>
<organism evidence="1 2">
    <name type="scientific">Nibea albiflora</name>
    <name type="common">Yellow drum</name>
    <name type="synonym">Corvina albiflora</name>
    <dbReference type="NCBI Taxonomy" id="240163"/>
    <lineage>
        <taxon>Eukaryota</taxon>
        <taxon>Metazoa</taxon>
        <taxon>Chordata</taxon>
        <taxon>Craniata</taxon>
        <taxon>Vertebrata</taxon>
        <taxon>Euteleostomi</taxon>
        <taxon>Actinopterygii</taxon>
        <taxon>Neopterygii</taxon>
        <taxon>Teleostei</taxon>
        <taxon>Neoteleostei</taxon>
        <taxon>Acanthomorphata</taxon>
        <taxon>Eupercaria</taxon>
        <taxon>Sciaenidae</taxon>
        <taxon>Nibea</taxon>
    </lineage>
</organism>
<dbReference type="Proteomes" id="UP000805704">
    <property type="component" value="Chromosome 21"/>
</dbReference>